<organism evidence="1 2">
    <name type="scientific">Aromia moschata</name>
    <dbReference type="NCBI Taxonomy" id="1265417"/>
    <lineage>
        <taxon>Eukaryota</taxon>
        <taxon>Metazoa</taxon>
        <taxon>Ecdysozoa</taxon>
        <taxon>Arthropoda</taxon>
        <taxon>Hexapoda</taxon>
        <taxon>Insecta</taxon>
        <taxon>Pterygota</taxon>
        <taxon>Neoptera</taxon>
        <taxon>Endopterygota</taxon>
        <taxon>Coleoptera</taxon>
        <taxon>Polyphaga</taxon>
        <taxon>Cucujiformia</taxon>
        <taxon>Chrysomeloidea</taxon>
        <taxon>Cerambycidae</taxon>
        <taxon>Cerambycinae</taxon>
        <taxon>Callichromatini</taxon>
        <taxon>Aromia</taxon>
    </lineage>
</organism>
<keyword evidence="2" id="KW-1185">Reference proteome</keyword>
<proteinExistence type="predicted"/>
<comment type="caution">
    <text evidence="1">The sequence shown here is derived from an EMBL/GenBank/DDBJ whole genome shotgun (WGS) entry which is preliminary data.</text>
</comment>
<gene>
    <name evidence="1" type="ORF">NQ318_012750</name>
</gene>
<sequence length="149" mass="17348">MMGGVKERTRVIDRSNGPGLNSFLQMETYLTEMQDRQHRMSNIIISNIKESNQTTRSSRILDDTNNIKAVLSPIDLDDTYKFKIQRLGKFDPENNRFINVILPSLDHALNILRNKNKITIPGVKIFGDQTKAQKEYYLHLKKAVNRTWR</sequence>
<evidence type="ECO:0000313" key="2">
    <source>
        <dbReference type="Proteomes" id="UP001162162"/>
    </source>
</evidence>
<accession>A0AAV8XNK5</accession>
<dbReference type="AlphaFoldDB" id="A0AAV8XNK5"/>
<reference evidence="1" key="1">
    <citation type="journal article" date="2023" name="Insect Mol. Biol.">
        <title>Genome sequencing provides insights into the evolution of gene families encoding plant cell wall-degrading enzymes in longhorned beetles.</title>
        <authorList>
            <person name="Shin N.R."/>
            <person name="Okamura Y."/>
            <person name="Kirsch R."/>
            <person name="Pauchet Y."/>
        </authorList>
    </citation>
    <scope>NUCLEOTIDE SEQUENCE</scope>
    <source>
        <strain evidence="1">AMC_N1</strain>
    </source>
</reference>
<protein>
    <submittedName>
        <fullName evidence="1">Uncharacterized protein</fullName>
    </submittedName>
</protein>
<evidence type="ECO:0000313" key="1">
    <source>
        <dbReference type="EMBL" id="KAJ8939633.1"/>
    </source>
</evidence>
<dbReference type="Proteomes" id="UP001162162">
    <property type="component" value="Unassembled WGS sequence"/>
</dbReference>
<dbReference type="EMBL" id="JAPWTK010000478">
    <property type="protein sequence ID" value="KAJ8939633.1"/>
    <property type="molecule type" value="Genomic_DNA"/>
</dbReference>
<name>A0AAV8XNK5_9CUCU</name>